<reference evidence="2" key="1">
    <citation type="journal article" date="2017" name="Nat. Ecol. Evol.">
        <title>Genome expansion and lineage-specific genetic innovations in the forest pathogenic fungi Armillaria.</title>
        <authorList>
            <person name="Sipos G."/>
            <person name="Prasanna A.N."/>
            <person name="Walter M.C."/>
            <person name="O'Connor E."/>
            <person name="Balint B."/>
            <person name="Krizsan K."/>
            <person name="Kiss B."/>
            <person name="Hess J."/>
            <person name="Varga T."/>
            <person name="Slot J."/>
            <person name="Riley R."/>
            <person name="Boka B."/>
            <person name="Rigling D."/>
            <person name="Barry K."/>
            <person name="Lee J."/>
            <person name="Mihaltcheva S."/>
            <person name="LaButti K."/>
            <person name="Lipzen A."/>
            <person name="Waldron R."/>
            <person name="Moloney N.M."/>
            <person name="Sperisen C."/>
            <person name="Kredics L."/>
            <person name="Vagvoelgyi C."/>
            <person name="Patrignani A."/>
            <person name="Fitzpatrick D."/>
            <person name="Nagy I."/>
            <person name="Doyle S."/>
            <person name="Anderson J.B."/>
            <person name="Grigoriev I.V."/>
            <person name="Gueldener U."/>
            <person name="Muensterkoetter M."/>
            <person name="Nagy L.G."/>
        </authorList>
    </citation>
    <scope>NUCLEOTIDE SEQUENCE [LARGE SCALE GENOMIC DNA]</scope>
    <source>
        <strain evidence="2">Ar21-2</strain>
    </source>
</reference>
<evidence type="ECO:0000313" key="1">
    <source>
        <dbReference type="EMBL" id="PBK86208.1"/>
    </source>
</evidence>
<dbReference type="InterPro" id="IPR032675">
    <property type="entry name" value="LRR_dom_sf"/>
</dbReference>
<evidence type="ECO:0000313" key="2">
    <source>
        <dbReference type="Proteomes" id="UP000217790"/>
    </source>
</evidence>
<dbReference type="Gene3D" id="3.80.10.10">
    <property type="entry name" value="Ribonuclease Inhibitor"/>
    <property type="match status" value="1"/>
</dbReference>
<dbReference type="SUPFAM" id="SSF52047">
    <property type="entry name" value="RNI-like"/>
    <property type="match status" value="1"/>
</dbReference>
<proteinExistence type="predicted"/>
<organism evidence="1 2">
    <name type="scientific">Armillaria gallica</name>
    <name type="common">Bulbous honey fungus</name>
    <name type="synonym">Armillaria bulbosa</name>
    <dbReference type="NCBI Taxonomy" id="47427"/>
    <lineage>
        <taxon>Eukaryota</taxon>
        <taxon>Fungi</taxon>
        <taxon>Dikarya</taxon>
        <taxon>Basidiomycota</taxon>
        <taxon>Agaricomycotina</taxon>
        <taxon>Agaricomycetes</taxon>
        <taxon>Agaricomycetidae</taxon>
        <taxon>Agaricales</taxon>
        <taxon>Marasmiineae</taxon>
        <taxon>Physalacriaceae</taxon>
        <taxon>Armillaria</taxon>
    </lineage>
</organism>
<dbReference type="OrthoDB" id="10427934at2759"/>
<evidence type="ECO:0008006" key="3">
    <source>
        <dbReference type="Google" id="ProtNLM"/>
    </source>
</evidence>
<keyword evidence="2" id="KW-1185">Reference proteome</keyword>
<sequence length="167" mass="18932">MLEDISLPNLQVLRVEKSSPDLPEVLVPIVSNLTTLTLVDNWSFWDTDILKMLENAPGLQSFALHETYGKKRPSRVSAALLHRLAQETFLTKLQTITFVVIATINEESLVRMIAGRAGTLKEIEVGLVRRTLMEATLLSLADLTVFRMEYPFRQRDTNTILLTRHLS</sequence>
<dbReference type="AlphaFoldDB" id="A0A2H3D5X9"/>
<name>A0A2H3D5X9_ARMGA</name>
<accession>A0A2H3D5X9</accession>
<gene>
    <name evidence="1" type="ORF">ARMGADRAFT_1035665</name>
</gene>
<dbReference type="Proteomes" id="UP000217790">
    <property type="component" value="Unassembled WGS sequence"/>
</dbReference>
<protein>
    <recommendedName>
        <fullName evidence="3">F-box domain-containing protein</fullName>
    </recommendedName>
</protein>
<dbReference type="InParanoid" id="A0A2H3D5X9"/>
<dbReference type="EMBL" id="KZ293685">
    <property type="protein sequence ID" value="PBK86208.1"/>
    <property type="molecule type" value="Genomic_DNA"/>
</dbReference>